<sequence>PRLVSADIPEPRQVLAAFPKPCQVSSQLPSHAEPTLPSHMSTASTPSRPAGIPLSTVLPVMAVAILSVWATHCAPEASSDHKSAPEASSDHESAPEVSSDHEFAQMPPEVSAKAVSTHELTAT</sequence>
<proteinExistence type="predicted"/>
<dbReference type="EMBL" id="JAMKFB020000016">
    <property type="protein sequence ID" value="KAL0173137.1"/>
    <property type="molecule type" value="Genomic_DNA"/>
</dbReference>
<protein>
    <submittedName>
        <fullName evidence="2">Uncharacterized protein</fullName>
    </submittedName>
</protein>
<keyword evidence="3" id="KW-1185">Reference proteome</keyword>
<evidence type="ECO:0000313" key="3">
    <source>
        <dbReference type="Proteomes" id="UP001529510"/>
    </source>
</evidence>
<feature type="non-terminal residue" evidence="2">
    <location>
        <position position="123"/>
    </location>
</feature>
<feature type="region of interest" description="Disordered" evidence="1">
    <location>
        <begin position="75"/>
        <end position="123"/>
    </location>
</feature>
<dbReference type="Proteomes" id="UP001529510">
    <property type="component" value="Unassembled WGS sequence"/>
</dbReference>
<gene>
    <name evidence="2" type="ORF">M9458_033448</name>
</gene>
<organism evidence="2 3">
    <name type="scientific">Cirrhinus mrigala</name>
    <name type="common">Mrigala</name>
    <dbReference type="NCBI Taxonomy" id="683832"/>
    <lineage>
        <taxon>Eukaryota</taxon>
        <taxon>Metazoa</taxon>
        <taxon>Chordata</taxon>
        <taxon>Craniata</taxon>
        <taxon>Vertebrata</taxon>
        <taxon>Euteleostomi</taxon>
        <taxon>Actinopterygii</taxon>
        <taxon>Neopterygii</taxon>
        <taxon>Teleostei</taxon>
        <taxon>Ostariophysi</taxon>
        <taxon>Cypriniformes</taxon>
        <taxon>Cyprinidae</taxon>
        <taxon>Labeoninae</taxon>
        <taxon>Labeonini</taxon>
        <taxon>Cirrhinus</taxon>
    </lineage>
</organism>
<reference evidence="2 3" key="1">
    <citation type="submission" date="2024-05" db="EMBL/GenBank/DDBJ databases">
        <title>Genome sequencing and assembly of Indian major carp, Cirrhinus mrigala (Hamilton, 1822).</title>
        <authorList>
            <person name="Mohindra V."/>
            <person name="Chowdhury L.M."/>
            <person name="Lal K."/>
            <person name="Jena J.K."/>
        </authorList>
    </citation>
    <scope>NUCLEOTIDE SEQUENCE [LARGE SCALE GENOMIC DNA]</scope>
    <source>
        <strain evidence="2">CM1030</strain>
        <tissue evidence="2">Blood</tissue>
    </source>
</reference>
<dbReference type="AlphaFoldDB" id="A0ABD0PGV2"/>
<feature type="compositionally biased region" description="Basic and acidic residues" evidence="1">
    <location>
        <begin position="78"/>
        <end position="103"/>
    </location>
</feature>
<feature type="non-terminal residue" evidence="2">
    <location>
        <position position="1"/>
    </location>
</feature>
<comment type="caution">
    <text evidence="2">The sequence shown here is derived from an EMBL/GenBank/DDBJ whole genome shotgun (WGS) entry which is preliminary data.</text>
</comment>
<accession>A0ABD0PGV2</accession>
<name>A0ABD0PGV2_CIRMR</name>
<evidence type="ECO:0000313" key="2">
    <source>
        <dbReference type="EMBL" id="KAL0173137.1"/>
    </source>
</evidence>
<feature type="compositionally biased region" description="Polar residues" evidence="1">
    <location>
        <begin position="38"/>
        <end position="47"/>
    </location>
</feature>
<feature type="region of interest" description="Disordered" evidence="1">
    <location>
        <begin position="23"/>
        <end position="47"/>
    </location>
</feature>
<evidence type="ECO:0000256" key="1">
    <source>
        <dbReference type="SAM" id="MobiDB-lite"/>
    </source>
</evidence>